<reference evidence="3" key="2">
    <citation type="submission" date="2018-02" db="UniProtKB">
        <authorList>
            <consortium name="EnsemblPlants"/>
        </authorList>
    </citation>
    <scope>IDENTIFICATION</scope>
    <source>
        <strain evidence="3">Williams 82</strain>
    </source>
</reference>
<protein>
    <submittedName>
        <fullName evidence="2 3">Uncharacterized protein</fullName>
    </submittedName>
</protein>
<name>A0A0R0JYA8_SOYBN</name>
<reference evidence="2 3" key="1">
    <citation type="journal article" date="2010" name="Nature">
        <title>Genome sequence of the palaeopolyploid soybean.</title>
        <authorList>
            <person name="Schmutz J."/>
            <person name="Cannon S.B."/>
            <person name="Schlueter J."/>
            <person name="Ma J."/>
            <person name="Mitros T."/>
            <person name="Nelson W."/>
            <person name="Hyten D.L."/>
            <person name="Song Q."/>
            <person name="Thelen J.J."/>
            <person name="Cheng J."/>
            <person name="Xu D."/>
            <person name="Hellsten U."/>
            <person name="May G.D."/>
            <person name="Yu Y."/>
            <person name="Sakurai T."/>
            <person name="Umezawa T."/>
            <person name="Bhattacharyya M.K."/>
            <person name="Sandhu D."/>
            <person name="Valliyodan B."/>
            <person name="Lindquist E."/>
            <person name="Peto M."/>
            <person name="Grant D."/>
            <person name="Shu S."/>
            <person name="Goodstein D."/>
            <person name="Barry K."/>
            <person name="Futrell-Griggs M."/>
            <person name="Abernathy B."/>
            <person name="Du J."/>
            <person name="Tian Z."/>
            <person name="Zhu L."/>
            <person name="Gill N."/>
            <person name="Joshi T."/>
            <person name="Libault M."/>
            <person name="Sethuraman A."/>
            <person name="Zhang X.-C."/>
            <person name="Shinozaki K."/>
            <person name="Nguyen H.T."/>
            <person name="Wing R.A."/>
            <person name="Cregan P."/>
            <person name="Specht J."/>
            <person name="Grimwood J."/>
            <person name="Rokhsar D."/>
            <person name="Stacey G."/>
            <person name="Shoemaker R.C."/>
            <person name="Jackson S.A."/>
        </authorList>
    </citation>
    <scope>NUCLEOTIDE SEQUENCE [LARGE SCALE GENOMIC DNA]</scope>
    <source>
        <strain evidence="3">cv. Williams 82</strain>
        <tissue evidence="2">Callus</tissue>
    </source>
</reference>
<dbReference type="AlphaFoldDB" id="A0A0R0JYA8"/>
<reference evidence="2" key="3">
    <citation type="submission" date="2018-07" db="EMBL/GenBank/DDBJ databases">
        <title>WGS assembly of Glycine max.</title>
        <authorList>
            <person name="Schmutz J."/>
            <person name="Cannon S."/>
            <person name="Schlueter J."/>
            <person name="Ma J."/>
            <person name="Mitros T."/>
            <person name="Nelson W."/>
            <person name="Hyten D."/>
            <person name="Song Q."/>
            <person name="Thelen J."/>
            <person name="Cheng J."/>
            <person name="Xu D."/>
            <person name="Hellsten U."/>
            <person name="May G."/>
            <person name="Yu Y."/>
            <person name="Sakurai T."/>
            <person name="Umezawa T."/>
            <person name="Bhattacharyya M."/>
            <person name="Sandhu D."/>
            <person name="Valliyodan B."/>
            <person name="Lindquist E."/>
            <person name="Peto M."/>
            <person name="Grant D."/>
            <person name="Shu S."/>
            <person name="Goodstein D."/>
            <person name="Barry K."/>
            <person name="Futrell-Griggs M."/>
            <person name="Abernathy B."/>
            <person name="Du J."/>
            <person name="Tian Z."/>
            <person name="Zhu L."/>
            <person name="Gill N."/>
            <person name="Joshi T."/>
            <person name="Libault M."/>
            <person name="Sethuraman A."/>
            <person name="Zhang X."/>
            <person name="Shinozaki K."/>
            <person name="Nguyen H."/>
            <person name="Wing R."/>
            <person name="Cregan P."/>
            <person name="Specht J."/>
            <person name="Grimwood J."/>
            <person name="Rokhsar D."/>
            <person name="Stacey G."/>
            <person name="Shoemaker R."/>
            <person name="Jackson S."/>
        </authorList>
    </citation>
    <scope>NUCLEOTIDE SEQUENCE</scope>
    <source>
        <tissue evidence="2">Callus</tissue>
    </source>
</reference>
<gene>
    <name evidence="2" type="ORF">GLYMA_06G277300</name>
</gene>
<dbReference type="InParanoid" id="A0A0R0JYA8"/>
<evidence type="ECO:0000313" key="4">
    <source>
        <dbReference type="Proteomes" id="UP000008827"/>
    </source>
</evidence>
<evidence type="ECO:0000313" key="2">
    <source>
        <dbReference type="EMBL" id="KRH55743.1"/>
    </source>
</evidence>
<accession>A0A0R0JYA8</accession>
<keyword evidence="4" id="KW-1185">Reference proteome</keyword>
<dbReference type="OrthoDB" id="1421970at2759"/>
<evidence type="ECO:0000256" key="1">
    <source>
        <dbReference type="SAM" id="MobiDB-lite"/>
    </source>
</evidence>
<organism evidence="2">
    <name type="scientific">Glycine max</name>
    <name type="common">Soybean</name>
    <name type="synonym">Glycine hispida</name>
    <dbReference type="NCBI Taxonomy" id="3847"/>
    <lineage>
        <taxon>Eukaryota</taxon>
        <taxon>Viridiplantae</taxon>
        <taxon>Streptophyta</taxon>
        <taxon>Embryophyta</taxon>
        <taxon>Tracheophyta</taxon>
        <taxon>Spermatophyta</taxon>
        <taxon>Magnoliopsida</taxon>
        <taxon>eudicotyledons</taxon>
        <taxon>Gunneridae</taxon>
        <taxon>Pentapetalae</taxon>
        <taxon>rosids</taxon>
        <taxon>fabids</taxon>
        <taxon>Fabales</taxon>
        <taxon>Fabaceae</taxon>
        <taxon>Papilionoideae</taxon>
        <taxon>50 kb inversion clade</taxon>
        <taxon>NPAAA clade</taxon>
        <taxon>indigoferoid/millettioid clade</taxon>
        <taxon>Phaseoleae</taxon>
        <taxon>Glycine</taxon>
        <taxon>Glycine subgen. Soja</taxon>
    </lineage>
</organism>
<evidence type="ECO:0000313" key="3">
    <source>
        <dbReference type="EnsemblPlants" id="KRH55743"/>
    </source>
</evidence>
<dbReference type="EMBL" id="CM000839">
    <property type="protein sequence ID" value="KRH55743.1"/>
    <property type="molecule type" value="Genomic_DNA"/>
</dbReference>
<dbReference type="Proteomes" id="UP000008827">
    <property type="component" value="Chromosome 6"/>
</dbReference>
<feature type="region of interest" description="Disordered" evidence="1">
    <location>
        <begin position="127"/>
        <end position="146"/>
    </location>
</feature>
<proteinExistence type="predicted"/>
<dbReference type="OMA" id="ENVPPVC"/>
<dbReference type="EnsemblPlants" id="KRH55743">
    <property type="protein sequence ID" value="KRH55743"/>
    <property type="gene ID" value="GLYMA_06G277300"/>
</dbReference>
<dbReference type="Gramene" id="KRH55743">
    <property type="protein sequence ID" value="KRH55743"/>
    <property type="gene ID" value="GLYMA_06G277300"/>
</dbReference>
<sequence>MALMMDFIEVSLLSFERTFSKLDSECTGTLKPWTFQLQLANPVTITSIISDHTDKENVPPITCNNSTNKDKSKTLIPHIMAKSFKNMKCTKRMRKRVPLADITNLFNNFVTSITFTLSHQQQQFGVSSALPRRAPRTSKTLRMGFR</sequence>